<name>A0AAE0QRM9_9TELE</name>
<dbReference type="PANTHER" id="PTHR12080:SF55">
    <property type="entry name" value="LYMPHOCYTE FUNCTION-ASSOCIATED ANTIGEN 3"/>
    <property type="match status" value="1"/>
</dbReference>
<keyword evidence="8" id="KW-1185">Reference proteome</keyword>
<evidence type="ECO:0000256" key="2">
    <source>
        <dbReference type="ARBA" id="ARBA00022729"/>
    </source>
</evidence>
<dbReference type="SUPFAM" id="SSF48726">
    <property type="entry name" value="Immunoglobulin"/>
    <property type="match status" value="2"/>
</dbReference>
<dbReference type="PROSITE" id="PS50835">
    <property type="entry name" value="IG_LIKE"/>
    <property type="match status" value="1"/>
</dbReference>
<organism evidence="7 8">
    <name type="scientific">Hemibagrus guttatus</name>
    <dbReference type="NCBI Taxonomy" id="175788"/>
    <lineage>
        <taxon>Eukaryota</taxon>
        <taxon>Metazoa</taxon>
        <taxon>Chordata</taxon>
        <taxon>Craniata</taxon>
        <taxon>Vertebrata</taxon>
        <taxon>Euteleostomi</taxon>
        <taxon>Actinopterygii</taxon>
        <taxon>Neopterygii</taxon>
        <taxon>Teleostei</taxon>
        <taxon>Ostariophysi</taxon>
        <taxon>Siluriformes</taxon>
        <taxon>Bagridae</taxon>
        <taxon>Hemibagrus</taxon>
    </lineage>
</organism>
<dbReference type="EMBL" id="JAUCMX010000012">
    <property type="protein sequence ID" value="KAK3529484.1"/>
    <property type="molecule type" value="Genomic_DNA"/>
</dbReference>
<feature type="domain" description="Ig-like" evidence="6">
    <location>
        <begin position="119"/>
        <end position="191"/>
    </location>
</feature>
<evidence type="ECO:0000256" key="5">
    <source>
        <dbReference type="SAM" id="SignalP"/>
    </source>
</evidence>
<evidence type="ECO:0000313" key="8">
    <source>
        <dbReference type="Proteomes" id="UP001274896"/>
    </source>
</evidence>
<reference evidence="7" key="1">
    <citation type="submission" date="2023-06" db="EMBL/GenBank/DDBJ databases">
        <title>Male Hemibagrus guttatus genome.</title>
        <authorList>
            <person name="Bian C."/>
        </authorList>
    </citation>
    <scope>NUCLEOTIDE SEQUENCE</scope>
    <source>
        <strain evidence="7">Male_cb2023</strain>
        <tissue evidence="7">Muscle</tissue>
    </source>
</reference>
<dbReference type="InterPro" id="IPR036179">
    <property type="entry name" value="Ig-like_dom_sf"/>
</dbReference>
<evidence type="ECO:0000256" key="1">
    <source>
        <dbReference type="ARBA" id="ARBA00004370"/>
    </source>
</evidence>
<keyword evidence="3" id="KW-0472">Membrane</keyword>
<gene>
    <name evidence="7" type="ORF">QTP70_031722</name>
</gene>
<proteinExistence type="predicted"/>
<dbReference type="InterPro" id="IPR013783">
    <property type="entry name" value="Ig-like_fold"/>
</dbReference>
<sequence>MNTSDSVTVLFLCFLTLFSLTDCSTCQRNILEGESLAFKLADRPLKDDDRFTIKKDDKFLVHKRTIKQEAEGWIIKSNDLELQHVKLSDSGTYTVEAFDGKGVDIKSYTETVCVYVKVPKPRVNVACQDEKIYITCEVEDSKDLSFSWSKNGKDFKEKEKVLTLVNADKSKYACIAKNPVHNNASDQVEAACNKATLFAFDLWIMYQSAILNSVAVDP</sequence>
<dbReference type="InterPro" id="IPR015631">
    <property type="entry name" value="CD2/SLAM_rcpt"/>
</dbReference>
<keyword evidence="4" id="KW-0325">Glycoprotein</keyword>
<dbReference type="PANTHER" id="PTHR12080">
    <property type="entry name" value="SIGNALING LYMPHOCYTIC ACTIVATION MOLECULE"/>
    <property type="match status" value="1"/>
</dbReference>
<evidence type="ECO:0000256" key="3">
    <source>
        <dbReference type="ARBA" id="ARBA00023136"/>
    </source>
</evidence>
<keyword evidence="2 5" id="KW-0732">Signal</keyword>
<evidence type="ECO:0000259" key="6">
    <source>
        <dbReference type="PROSITE" id="PS50835"/>
    </source>
</evidence>
<feature type="chain" id="PRO_5042160858" description="Ig-like domain-containing protein" evidence="5">
    <location>
        <begin position="24"/>
        <end position="218"/>
    </location>
</feature>
<accession>A0AAE0QRM9</accession>
<dbReference type="Proteomes" id="UP001274896">
    <property type="component" value="Unassembled WGS sequence"/>
</dbReference>
<comment type="subcellular location">
    <subcellularLocation>
        <location evidence="1">Membrane</location>
    </subcellularLocation>
</comment>
<evidence type="ECO:0000313" key="7">
    <source>
        <dbReference type="EMBL" id="KAK3529484.1"/>
    </source>
</evidence>
<dbReference type="Gene3D" id="2.60.40.10">
    <property type="entry name" value="Immunoglobulins"/>
    <property type="match status" value="2"/>
</dbReference>
<protein>
    <recommendedName>
        <fullName evidence="6">Ig-like domain-containing protein</fullName>
    </recommendedName>
</protein>
<dbReference type="AlphaFoldDB" id="A0AAE0QRM9"/>
<dbReference type="InterPro" id="IPR007110">
    <property type="entry name" value="Ig-like_dom"/>
</dbReference>
<evidence type="ECO:0000256" key="4">
    <source>
        <dbReference type="ARBA" id="ARBA00023180"/>
    </source>
</evidence>
<feature type="signal peptide" evidence="5">
    <location>
        <begin position="1"/>
        <end position="23"/>
    </location>
</feature>
<comment type="caution">
    <text evidence="7">The sequence shown here is derived from an EMBL/GenBank/DDBJ whole genome shotgun (WGS) entry which is preliminary data.</text>
</comment>
<dbReference type="GO" id="GO:0016020">
    <property type="term" value="C:membrane"/>
    <property type="evidence" value="ECO:0007669"/>
    <property type="project" value="UniProtKB-SubCell"/>
</dbReference>